<name>A0A1G8BJI4_ANETH</name>
<dbReference type="EMBL" id="FNDE01000020">
    <property type="protein sequence ID" value="SDH33328.1"/>
    <property type="molecule type" value="Genomic_DNA"/>
</dbReference>
<dbReference type="RefSeq" id="WP_057899097.1">
    <property type="nucleotide sequence ID" value="NZ_CP080764.1"/>
</dbReference>
<reference evidence="2 5" key="2">
    <citation type="submission" date="2021-08" db="EMBL/GenBank/DDBJ databases">
        <title>Complete genome sequence of the strain Aneurinibacillus thermoaerophilus CCM 8960.</title>
        <authorList>
            <person name="Musilova J."/>
            <person name="Kourilova X."/>
            <person name="Pernicova I."/>
            <person name="Bezdicek M."/>
            <person name="Lengerova M."/>
            <person name="Obruca S."/>
            <person name="Sedlar K."/>
        </authorList>
    </citation>
    <scope>NUCLEOTIDE SEQUENCE [LARGE SCALE GENOMIC DNA]</scope>
    <source>
        <strain evidence="2 5">CCM 8960</strain>
    </source>
</reference>
<proteinExistence type="predicted"/>
<reference evidence="3 4" key="1">
    <citation type="submission" date="2016-10" db="EMBL/GenBank/DDBJ databases">
        <authorList>
            <person name="de Groot N.N."/>
        </authorList>
    </citation>
    <scope>NUCLEOTIDE SEQUENCE [LARGE SCALE GENOMIC DNA]</scope>
    <source>
        <strain evidence="3 4">L 420-91</strain>
    </source>
</reference>
<accession>A0A1G8BJI4</accession>
<dbReference type="Proteomes" id="UP000826616">
    <property type="component" value="Chromosome"/>
</dbReference>
<protein>
    <submittedName>
        <fullName evidence="2">GyrI-like domain-containing protein</fullName>
    </submittedName>
    <submittedName>
        <fullName evidence="3">GyrI-like small molecule binding domain-containing protein</fullName>
    </submittedName>
</protein>
<evidence type="ECO:0000259" key="1">
    <source>
        <dbReference type="SMART" id="SM00871"/>
    </source>
</evidence>
<dbReference type="InterPro" id="IPR010499">
    <property type="entry name" value="AraC_E-bd"/>
</dbReference>
<dbReference type="InterPro" id="IPR011256">
    <property type="entry name" value="Reg_factor_effector_dom_sf"/>
</dbReference>
<dbReference type="Gene3D" id="3.20.80.10">
    <property type="entry name" value="Regulatory factor, effector binding domain"/>
    <property type="match status" value="1"/>
</dbReference>
<dbReference type="EMBL" id="CP080764">
    <property type="protein sequence ID" value="QYY44070.1"/>
    <property type="molecule type" value="Genomic_DNA"/>
</dbReference>
<evidence type="ECO:0000313" key="3">
    <source>
        <dbReference type="EMBL" id="SDH33328.1"/>
    </source>
</evidence>
<dbReference type="SUPFAM" id="SSF55136">
    <property type="entry name" value="Probable bacterial effector-binding domain"/>
    <property type="match status" value="1"/>
</dbReference>
<organism evidence="3 4">
    <name type="scientific">Aneurinibacillus thermoaerophilus</name>
    <dbReference type="NCBI Taxonomy" id="143495"/>
    <lineage>
        <taxon>Bacteria</taxon>
        <taxon>Bacillati</taxon>
        <taxon>Bacillota</taxon>
        <taxon>Bacilli</taxon>
        <taxon>Bacillales</taxon>
        <taxon>Paenibacillaceae</taxon>
        <taxon>Aneurinibacillus group</taxon>
        <taxon>Aneurinibacillus</taxon>
    </lineage>
</organism>
<keyword evidence="5" id="KW-1185">Reference proteome</keyword>
<evidence type="ECO:0000313" key="5">
    <source>
        <dbReference type="Proteomes" id="UP000826616"/>
    </source>
</evidence>
<gene>
    <name evidence="2" type="ORF">K3F53_07780</name>
    <name evidence="3" type="ORF">SAMN04489735_10209</name>
</gene>
<dbReference type="AlphaFoldDB" id="A0A1G8BJI4"/>
<dbReference type="SMART" id="SM00871">
    <property type="entry name" value="AraC_E_bind"/>
    <property type="match status" value="1"/>
</dbReference>
<dbReference type="InterPro" id="IPR029442">
    <property type="entry name" value="GyrI-like"/>
</dbReference>
<dbReference type="GeneID" id="97141265"/>
<dbReference type="Pfam" id="PF06445">
    <property type="entry name" value="GyrI-like"/>
    <property type="match status" value="1"/>
</dbReference>
<evidence type="ECO:0000313" key="4">
    <source>
        <dbReference type="Proteomes" id="UP000198956"/>
    </source>
</evidence>
<sequence length="120" mass="13625">MEFLLNHHNVKIVSPIAVYYSSDDSENDVNIEVAVPVMGNLPESERIKIRKLKAVKRMACVIHKGNNDKLADAYTAIQKWMEMNGYEIAGPSREVHLEGYWSTSNEDKHVTEIQIPVVKS</sequence>
<evidence type="ECO:0000313" key="2">
    <source>
        <dbReference type="EMBL" id="QYY44070.1"/>
    </source>
</evidence>
<feature type="domain" description="AraC effector-binding" evidence="1">
    <location>
        <begin position="1"/>
        <end position="118"/>
    </location>
</feature>
<dbReference type="Proteomes" id="UP000198956">
    <property type="component" value="Unassembled WGS sequence"/>
</dbReference>